<sequence length="38" mass="4419">MNLSLYFHLRARFMPALDAIQCARMALVLGHVRLFDEV</sequence>
<protein>
    <submittedName>
        <fullName evidence="1">Uncharacterized protein</fullName>
    </submittedName>
</protein>
<gene>
    <name evidence="1" type="ORF">C7402_105165</name>
</gene>
<proteinExistence type="predicted"/>
<dbReference type="EMBL" id="QEOB01000005">
    <property type="protein sequence ID" value="PVX84324.1"/>
    <property type="molecule type" value="Genomic_DNA"/>
</dbReference>
<name>A0ABX5KRN4_9BURK</name>
<comment type="caution">
    <text evidence="1">The sequence shown here is derived from an EMBL/GenBank/DDBJ whole genome shotgun (WGS) entry which is preliminary data.</text>
</comment>
<evidence type="ECO:0000313" key="2">
    <source>
        <dbReference type="Proteomes" id="UP000245712"/>
    </source>
</evidence>
<organism evidence="1 2">
    <name type="scientific">Paraburkholderia unamae</name>
    <dbReference type="NCBI Taxonomy" id="219649"/>
    <lineage>
        <taxon>Bacteria</taxon>
        <taxon>Pseudomonadati</taxon>
        <taxon>Pseudomonadota</taxon>
        <taxon>Betaproteobacteria</taxon>
        <taxon>Burkholderiales</taxon>
        <taxon>Burkholderiaceae</taxon>
        <taxon>Paraburkholderia</taxon>
    </lineage>
</organism>
<keyword evidence="2" id="KW-1185">Reference proteome</keyword>
<evidence type="ECO:0000313" key="1">
    <source>
        <dbReference type="EMBL" id="PVX84324.1"/>
    </source>
</evidence>
<accession>A0ABX5KRN4</accession>
<reference evidence="1 2" key="1">
    <citation type="submission" date="2018-05" db="EMBL/GenBank/DDBJ databases">
        <title>Genomic Encyclopedia of Type Strains, Phase IV (KMG-V): Genome sequencing to study the core and pangenomes of soil and plant-associated prokaryotes.</title>
        <authorList>
            <person name="Whitman W."/>
        </authorList>
    </citation>
    <scope>NUCLEOTIDE SEQUENCE [LARGE SCALE GENOMIC DNA]</scope>
    <source>
        <strain evidence="1 2">SCZa-39</strain>
    </source>
</reference>
<dbReference type="Proteomes" id="UP000245712">
    <property type="component" value="Unassembled WGS sequence"/>
</dbReference>